<dbReference type="EMBL" id="QRDW01000004">
    <property type="protein sequence ID" value="RED50826.1"/>
    <property type="molecule type" value="Genomic_DNA"/>
</dbReference>
<dbReference type="SUPFAM" id="SSF56003">
    <property type="entry name" value="Molybdenum cofactor-binding domain"/>
    <property type="match status" value="1"/>
</dbReference>
<dbReference type="AlphaFoldDB" id="A0A3D9HPJ5"/>
<dbReference type="GO" id="GO:0005506">
    <property type="term" value="F:iron ion binding"/>
    <property type="evidence" value="ECO:0007669"/>
    <property type="project" value="InterPro"/>
</dbReference>
<dbReference type="Pfam" id="PF20256">
    <property type="entry name" value="MoCoBD_2"/>
    <property type="match status" value="2"/>
</dbReference>
<evidence type="ECO:0000259" key="2">
    <source>
        <dbReference type="Pfam" id="PF20256"/>
    </source>
</evidence>
<accession>A0A3D9HPJ5</accession>
<dbReference type="InterPro" id="IPR037165">
    <property type="entry name" value="AldOxase/xan_DH_Mopterin-bd_sf"/>
</dbReference>
<dbReference type="SUPFAM" id="SSF54665">
    <property type="entry name" value="CO dehydrogenase molybdoprotein N-domain-like"/>
    <property type="match status" value="1"/>
</dbReference>
<feature type="domain" description="Aldehyde oxidase/xanthine dehydrogenase second molybdopterin binding" evidence="2">
    <location>
        <begin position="600"/>
        <end position="823"/>
    </location>
</feature>
<evidence type="ECO:0000313" key="3">
    <source>
        <dbReference type="EMBL" id="RED50826.1"/>
    </source>
</evidence>
<comment type="caution">
    <text evidence="3">The sequence shown here is derived from an EMBL/GenBank/DDBJ whole genome shotgun (WGS) entry which is preliminary data.</text>
</comment>
<dbReference type="PANTHER" id="PTHR11908:SF123">
    <property type="entry name" value="ALDEHYDE OXIDOREDUCTASE MOLYBDENUM-BINDING SUBUNIT PAOC"/>
    <property type="match status" value="1"/>
</dbReference>
<dbReference type="Pfam" id="PF02738">
    <property type="entry name" value="MoCoBD_1"/>
    <property type="match status" value="1"/>
</dbReference>
<feature type="domain" description="Aldehyde oxidase/xanthine dehydrogenase second molybdopterin binding" evidence="2">
    <location>
        <begin position="481"/>
        <end position="567"/>
    </location>
</feature>
<name>A0A3D9HPJ5_9PROT</name>
<evidence type="ECO:0000259" key="1">
    <source>
        <dbReference type="Pfam" id="PF02738"/>
    </source>
</evidence>
<dbReference type="Gene3D" id="3.30.365.10">
    <property type="entry name" value="Aldehyde oxidase/xanthine dehydrogenase, molybdopterin binding domain"/>
    <property type="match status" value="4"/>
</dbReference>
<dbReference type="InterPro" id="IPR046867">
    <property type="entry name" value="AldOxase/xan_DH_MoCoBD2"/>
</dbReference>
<proteinExistence type="predicted"/>
<reference evidence="3 4" key="1">
    <citation type="submission" date="2018-07" db="EMBL/GenBank/DDBJ databases">
        <title>Genomic Encyclopedia of Type Strains, Phase III (KMG-III): the genomes of soil and plant-associated and newly described type strains.</title>
        <authorList>
            <person name="Whitman W."/>
        </authorList>
    </citation>
    <scope>NUCLEOTIDE SEQUENCE [LARGE SCALE GENOMIC DNA]</scope>
    <source>
        <strain evidence="3 4">CECT 8488</strain>
    </source>
</reference>
<sequence>MLKTAGGAVALNLLPFPFKALEASITPAPAHWAKGPGEARFRIDGLDKVLGRKVYARDYHATDMPGWPQAERPVMIIRAVHADRPFNGLDLSGLPPELQPETIVTGQQILQDGIILPYGINYDYVVVAGNVPDYLGQPVAFLIFKDRKSYRRAKKRLQFNNAIQQYGAQTSPSPPVEYTPLTDYVRKASPTGGKDLFSYTLNGGDKDYTKEARTVENAINAEIANKTASGEWVQFQADFSMQAMDPMFMEPEAGIAWYDRNKASLSLVLGTQSPDGDISSALDIFSSDNSHNPIKTVNLTSCYPGGGFGGRDKSIFTLYLAIAAVYANGPVRIAQDRFEQFQAGLKRHACDISQSLVFDKKGQMQALNARMDFDGGGRKNLSPYVAQLAGLCVGGGYEIPQSVIKAEAHHSVNVTGGSQRGFGGPQAFFATETLMDEAAESLAIDAIELRRMNMLKRGMNTVVGGPILEELRLGEILDKAAHHPVWRDRDKERQKHTGDGQLYGVGFALSNQAYGTSGDGMLGYVSLGPDGSLQVTSNAVDMGNGSATTLAVVTATYLGRNADVITMGDAASFNQLQLQSGYDGANPGWDNPRWVKKVSGSSSACLTAFHQVHAIEQASLVLLETAILPAANALWKKDVDRRSIRWRNGALTSPGNRPLDLSEIARWIYDNDGYAGAMIHAYFQAEWVQAEYQIGNRPYRFAIDALGLFKAGSFSPILVNRQNGVYPSDESARYSRTTFAPCGNLIALTVDPSSGQVRILNSISILNAGRIITKDLVEGQSEGGIAMAIGYTLLEDMPPGLSGPAAGNWNLNRYHVPLASDVPIHDLNLETLLPLPGDRTAKGIAEAVMCSVAPAIANALADATGKRFRDLPITNAKILEALA</sequence>
<dbReference type="GO" id="GO:0016491">
    <property type="term" value="F:oxidoreductase activity"/>
    <property type="evidence" value="ECO:0007669"/>
    <property type="project" value="InterPro"/>
</dbReference>
<dbReference type="InterPro" id="IPR036856">
    <property type="entry name" value="Ald_Oxase/Xan_DH_a/b_sf"/>
</dbReference>
<organism evidence="3 4">
    <name type="scientific">Aestuariispira insulae</name>
    <dbReference type="NCBI Taxonomy" id="1461337"/>
    <lineage>
        <taxon>Bacteria</taxon>
        <taxon>Pseudomonadati</taxon>
        <taxon>Pseudomonadota</taxon>
        <taxon>Alphaproteobacteria</taxon>
        <taxon>Rhodospirillales</taxon>
        <taxon>Kiloniellaceae</taxon>
        <taxon>Aestuariispira</taxon>
    </lineage>
</organism>
<protein>
    <submittedName>
        <fullName evidence="3">CO/xanthine dehydrogenase Mo-binding subunit</fullName>
    </submittedName>
</protein>
<dbReference type="InterPro" id="IPR016208">
    <property type="entry name" value="Ald_Oxase/xanthine_DH-like"/>
</dbReference>
<evidence type="ECO:0000313" key="4">
    <source>
        <dbReference type="Proteomes" id="UP000256845"/>
    </source>
</evidence>
<keyword evidence="4" id="KW-1185">Reference proteome</keyword>
<gene>
    <name evidence="3" type="ORF">DFP90_10498</name>
</gene>
<dbReference type="Proteomes" id="UP000256845">
    <property type="component" value="Unassembled WGS sequence"/>
</dbReference>
<dbReference type="InterPro" id="IPR008274">
    <property type="entry name" value="AldOxase/xan_DH_MoCoBD1"/>
</dbReference>
<dbReference type="PANTHER" id="PTHR11908">
    <property type="entry name" value="XANTHINE DEHYDROGENASE"/>
    <property type="match status" value="1"/>
</dbReference>
<feature type="domain" description="Aldehyde oxidase/xanthine dehydrogenase first molybdopterin binding" evidence="1">
    <location>
        <begin position="224"/>
        <end position="454"/>
    </location>
</feature>